<keyword evidence="4" id="KW-1185">Reference proteome</keyword>
<dbReference type="InParanoid" id="A0A2K1IBT2"/>
<dbReference type="Gramene" id="Pp3c26_4580V3.1">
    <property type="protein sequence ID" value="PAC:32917143.CDS.1"/>
    <property type="gene ID" value="Pp3c26_4580"/>
</dbReference>
<feature type="chain" id="PRO_5036318862" evidence="1">
    <location>
        <begin position="27"/>
        <end position="56"/>
    </location>
</feature>
<accession>A0A2K1IBT2</accession>
<protein>
    <submittedName>
        <fullName evidence="2 3">Uncharacterized protein</fullName>
    </submittedName>
</protein>
<evidence type="ECO:0000313" key="4">
    <source>
        <dbReference type="Proteomes" id="UP000006727"/>
    </source>
</evidence>
<dbReference type="EMBL" id="ABEU02000026">
    <property type="protein sequence ID" value="PNR26741.1"/>
    <property type="molecule type" value="Genomic_DNA"/>
</dbReference>
<evidence type="ECO:0000313" key="2">
    <source>
        <dbReference type="EMBL" id="PNR26741.1"/>
    </source>
</evidence>
<gene>
    <name evidence="2" type="ORF">PHYPA_030222</name>
</gene>
<reference evidence="2 4" key="2">
    <citation type="journal article" date="2018" name="Plant J.">
        <title>The Physcomitrella patens chromosome-scale assembly reveals moss genome structure and evolution.</title>
        <authorList>
            <person name="Lang D."/>
            <person name="Ullrich K.K."/>
            <person name="Murat F."/>
            <person name="Fuchs J."/>
            <person name="Jenkins J."/>
            <person name="Haas F.B."/>
            <person name="Piednoel M."/>
            <person name="Gundlach H."/>
            <person name="Van Bel M."/>
            <person name="Meyberg R."/>
            <person name="Vives C."/>
            <person name="Morata J."/>
            <person name="Symeonidi A."/>
            <person name="Hiss M."/>
            <person name="Muchero W."/>
            <person name="Kamisugi Y."/>
            <person name="Saleh O."/>
            <person name="Blanc G."/>
            <person name="Decker E.L."/>
            <person name="van Gessel N."/>
            <person name="Grimwood J."/>
            <person name="Hayes R.D."/>
            <person name="Graham S.W."/>
            <person name="Gunter L.E."/>
            <person name="McDaniel S.F."/>
            <person name="Hoernstein S.N.W."/>
            <person name="Larsson A."/>
            <person name="Li F.W."/>
            <person name="Perroud P.F."/>
            <person name="Phillips J."/>
            <person name="Ranjan P."/>
            <person name="Rokshar D.S."/>
            <person name="Rothfels C.J."/>
            <person name="Schneider L."/>
            <person name="Shu S."/>
            <person name="Stevenson D.W."/>
            <person name="Thummler F."/>
            <person name="Tillich M."/>
            <person name="Villarreal Aguilar J.C."/>
            <person name="Widiez T."/>
            <person name="Wong G.K."/>
            <person name="Wymore A."/>
            <person name="Zhang Y."/>
            <person name="Zimmer A.D."/>
            <person name="Quatrano R.S."/>
            <person name="Mayer K.F.X."/>
            <person name="Goodstein D."/>
            <person name="Casacuberta J.M."/>
            <person name="Vandepoele K."/>
            <person name="Reski R."/>
            <person name="Cuming A.C."/>
            <person name="Tuskan G.A."/>
            <person name="Maumus F."/>
            <person name="Salse J."/>
            <person name="Schmutz J."/>
            <person name="Rensing S.A."/>
        </authorList>
    </citation>
    <scope>NUCLEOTIDE SEQUENCE [LARGE SCALE GENOMIC DNA]</scope>
    <source>
        <strain evidence="3 4">cv. Gransden 2004</strain>
    </source>
</reference>
<dbReference type="EnsemblPlants" id="Pp3c26_4580V3.1">
    <property type="protein sequence ID" value="PAC:32917143.CDS.1"/>
    <property type="gene ID" value="Pp3c26_4580"/>
</dbReference>
<evidence type="ECO:0000313" key="3">
    <source>
        <dbReference type="EnsemblPlants" id="PAC:32917143.CDS.1"/>
    </source>
</evidence>
<dbReference type="AlphaFoldDB" id="A0A2K1IBT2"/>
<sequence>MVPQQRTQSPLLWLISFLSLLMYTSSTSPAHSHPGTNTVPSYQREPLLVRKRSLFL</sequence>
<reference evidence="3" key="3">
    <citation type="submission" date="2020-12" db="UniProtKB">
        <authorList>
            <consortium name="EnsemblPlants"/>
        </authorList>
    </citation>
    <scope>IDENTIFICATION</scope>
</reference>
<name>A0A2K1IBT2_PHYPA</name>
<proteinExistence type="predicted"/>
<organism evidence="2">
    <name type="scientific">Physcomitrium patens</name>
    <name type="common">Spreading-leaved earth moss</name>
    <name type="synonym">Physcomitrella patens</name>
    <dbReference type="NCBI Taxonomy" id="3218"/>
    <lineage>
        <taxon>Eukaryota</taxon>
        <taxon>Viridiplantae</taxon>
        <taxon>Streptophyta</taxon>
        <taxon>Embryophyta</taxon>
        <taxon>Bryophyta</taxon>
        <taxon>Bryophytina</taxon>
        <taxon>Bryopsida</taxon>
        <taxon>Funariidae</taxon>
        <taxon>Funariales</taxon>
        <taxon>Funariaceae</taxon>
        <taxon>Physcomitrium</taxon>
    </lineage>
</organism>
<feature type="signal peptide" evidence="1">
    <location>
        <begin position="1"/>
        <end position="26"/>
    </location>
</feature>
<dbReference type="Proteomes" id="UP000006727">
    <property type="component" value="Chromosome 26"/>
</dbReference>
<reference evidence="2 4" key="1">
    <citation type="journal article" date="2008" name="Science">
        <title>The Physcomitrella genome reveals evolutionary insights into the conquest of land by plants.</title>
        <authorList>
            <person name="Rensing S."/>
            <person name="Lang D."/>
            <person name="Zimmer A."/>
            <person name="Terry A."/>
            <person name="Salamov A."/>
            <person name="Shapiro H."/>
            <person name="Nishiyama T."/>
            <person name="Perroud P.-F."/>
            <person name="Lindquist E."/>
            <person name="Kamisugi Y."/>
            <person name="Tanahashi T."/>
            <person name="Sakakibara K."/>
            <person name="Fujita T."/>
            <person name="Oishi K."/>
            <person name="Shin-I T."/>
            <person name="Kuroki Y."/>
            <person name="Toyoda A."/>
            <person name="Suzuki Y."/>
            <person name="Hashimoto A."/>
            <person name="Yamaguchi K."/>
            <person name="Sugano A."/>
            <person name="Kohara Y."/>
            <person name="Fujiyama A."/>
            <person name="Anterola A."/>
            <person name="Aoki S."/>
            <person name="Ashton N."/>
            <person name="Barbazuk W.B."/>
            <person name="Barker E."/>
            <person name="Bennetzen J."/>
            <person name="Bezanilla M."/>
            <person name="Blankenship R."/>
            <person name="Cho S.H."/>
            <person name="Dutcher S."/>
            <person name="Estelle M."/>
            <person name="Fawcett J.A."/>
            <person name="Gundlach H."/>
            <person name="Hanada K."/>
            <person name="Heyl A."/>
            <person name="Hicks K.A."/>
            <person name="Hugh J."/>
            <person name="Lohr M."/>
            <person name="Mayer K."/>
            <person name="Melkozernov A."/>
            <person name="Murata T."/>
            <person name="Nelson D."/>
            <person name="Pils B."/>
            <person name="Prigge M."/>
            <person name="Reiss B."/>
            <person name="Renner T."/>
            <person name="Rombauts S."/>
            <person name="Rushton P."/>
            <person name="Sanderfoot A."/>
            <person name="Schween G."/>
            <person name="Shiu S.-H."/>
            <person name="Stueber K."/>
            <person name="Theodoulou F.L."/>
            <person name="Tu H."/>
            <person name="Van de Peer Y."/>
            <person name="Verrier P.J."/>
            <person name="Waters E."/>
            <person name="Wood A."/>
            <person name="Yang L."/>
            <person name="Cove D."/>
            <person name="Cuming A."/>
            <person name="Hasebe M."/>
            <person name="Lucas S."/>
            <person name="Mishler D.B."/>
            <person name="Reski R."/>
            <person name="Grigoriev I."/>
            <person name="Quatrano R.S."/>
            <person name="Boore J.L."/>
        </authorList>
    </citation>
    <scope>NUCLEOTIDE SEQUENCE [LARGE SCALE GENOMIC DNA]</scope>
    <source>
        <strain evidence="3 4">cv. Gransden 2004</strain>
    </source>
</reference>
<keyword evidence="1" id="KW-0732">Signal</keyword>
<evidence type="ECO:0000256" key="1">
    <source>
        <dbReference type="SAM" id="SignalP"/>
    </source>
</evidence>